<evidence type="ECO:0000259" key="17">
    <source>
        <dbReference type="SMART" id="SM00632"/>
    </source>
</evidence>
<accession>A0A1B6F6X2</accession>
<evidence type="ECO:0000256" key="8">
    <source>
        <dbReference type="ARBA" id="ARBA00022801"/>
    </source>
</evidence>
<dbReference type="Gene3D" id="3.20.20.80">
    <property type="entry name" value="Glycosidases"/>
    <property type="match status" value="1"/>
</dbReference>
<evidence type="ECO:0000256" key="16">
    <source>
        <dbReference type="SAM" id="SignalP"/>
    </source>
</evidence>
<feature type="domain" description="Alpha-amylase C-terminal" evidence="17">
    <location>
        <begin position="403"/>
        <end position="495"/>
    </location>
</feature>
<comment type="cofactor">
    <cofactor evidence="3">
        <name>chloride</name>
        <dbReference type="ChEBI" id="CHEBI:17996"/>
    </cofactor>
</comment>
<dbReference type="InterPro" id="IPR017853">
    <property type="entry name" value="GH"/>
</dbReference>
<keyword evidence="8 15" id="KW-0378">Hydrolase</keyword>
<dbReference type="SMART" id="SM00632">
    <property type="entry name" value="Aamy_C"/>
    <property type="match status" value="1"/>
</dbReference>
<dbReference type="InterPro" id="IPR006047">
    <property type="entry name" value="GH13_cat_dom"/>
</dbReference>
<protein>
    <recommendedName>
        <fullName evidence="6 15">Alpha-amylase</fullName>
        <ecNumber evidence="6 15">3.2.1.1</ecNumber>
    </recommendedName>
</protein>
<feature type="chain" id="PRO_5008582739" description="Alpha-amylase" evidence="16">
    <location>
        <begin position="18"/>
        <end position="505"/>
    </location>
</feature>
<dbReference type="Pfam" id="PF00128">
    <property type="entry name" value="Alpha-amylase"/>
    <property type="match status" value="1"/>
</dbReference>
<feature type="signal peptide" evidence="16">
    <location>
        <begin position="1"/>
        <end position="17"/>
    </location>
</feature>
<keyword evidence="13 15" id="KW-0326">Glycosidase</keyword>
<evidence type="ECO:0000256" key="9">
    <source>
        <dbReference type="ARBA" id="ARBA00022837"/>
    </source>
</evidence>
<name>A0A1B6F6X2_9HEMI</name>
<evidence type="ECO:0000259" key="18">
    <source>
        <dbReference type="SMART" id="SM00642"/>
    </source>
</evidence>
<keyword evidence="9" id="KW-0106">Calcium</keyword>
<dbReference type="GO" id="GO:0004556">
    <property type="term" value="F:alpha-amylase activity"/>
    <property type="evidence" value="ECO:0007669"/>
    <property type="project" value="UniProtKB-UniRule"/>
</dbReference>
<dbReference type="AlphaFoldDB" id="A0A1B6F6X2"/>
<dbReference type="EMBL" id="GECZ01023761">
    <property type="protein sequence ID" value="JAS46008.1"/>
    <property type="molecule type" value="Transcribed_RNA"/>
</dbReference>
<dbReference type="PRINTS" id="PR00110">
    <property type="entry name" value="ALPHAAMYLASE"/>
</dbReference>
<evidence type="ECO:0000256" key="1">
    <source>
        <dbReference type="ARBA" id="ARBA00000548"/>
    </source>
</evidence>
<keyword evidence="10" id="KW-1015">Disulfide bond</keyword>
<evidence type="ECO:0000256" key="10">
    <source>
        <dbReference type="ARBA" id="ARBA00023157"/>
    </source>
</evidence>
<organism evidence="19">
    <name type="scientific">Cuerna arida</name>
    <dbReference type="NCBI Taxonomy" id="1464854"/>
    <lineage>
        <taxon>Eukaryota</taxon>
        <taxon>Metazoa</taxon>
        <taxon>Ecdysozoa</taxon>
        <taxon>Arthropoda</taxon>
        <taxon>Hexapoda</taxon>
        <taxon>Insecta</taxon>
        <taxon>Pterygota</taxon>
        <taxon>Neoptera</taxon>
        <taxon>Paraneoptera</taxon>
        <taxon>Hemiptera</taxon>
        <taxon>Auchenorrhyncha</taxon>
        <taxon>Membracoidea</taxon>
        <taxon>Cicadellidae</taxon>
        <taxon>Cicadellinae</taxon>
        <taxon>Proconiini</taxon>
        <taxon>Cuerna</taxon>
    </lineage>
</organism>
<dbReference type="InterPro" id="IPR006046">
    <property type="entry name" value="Alpha_amylase"/>
</dbReference>
<evidence type="ECO:0000256" key="13">
    <source>
        <dbReference type="ARBA" id="ARBA00023295"/>
    </source>
</evidence>
<evidence type="ECO:0000256" key="4">
    <source>
        <dbReference type="ARBA" id="ARBA00008061"/>
    </source>
</evidence>
<dbReference type="InterPro" id="IPR031319">
    <property type="entry name" value="A-amylase_C"/>
</dbReference>
<dbReference type="SUPFAM" id="SSF51445">
    <property type="entry name" value="(Trans)glycosidases"/>
    <property type="match status" value="1"/>
</dbReference>
<dbReference type="PANTHER" id="PTHR43447">
    <property type="entry name" value="ALPHA-AMYLASE"/>
    <property type="match status" value="1"/>
</dbReference>
<keyword evidence="7" id="KW-0479">Metal-binding</keyword>
<comment type="subunit">
    <text evidence="5">Monomer.</text>
</comment>
<dbReference type="Pfam" id="PF02806">
    <property type="entry name" value="Alpha-amylase_C"/>
    <property type="match status" value="1"/>
</dbReference>
<dbReference type="GO" id="GO:0005975">
    <property type="term" value="P:carbohydrate metabolic process"/>
    <property type="evidence" value="ECO:0007669"/>
    <property type="project" value="InterPro"/>
</dbReference>
<proteinExistence type="inferred from homology"/>
<evidence type="ECO:0000256" key="7">
    <source>
        <dbReference type="ARBA" id="ARBA00022723"/>
    </source>
</evidence>
<dbReference type="CDD" id="cd11317">
    <property type="entry name" value="AmyAc_bac_euk_AmyA"/>
    <property type="match status" value="1"/>
</dbReference>
<evidence type="ECO:0000256" key="3">
    <source>
        <dbReference type="ARBA" id="ARBA00001923"/>
    </source>
</evidence>
<dbReference type="Gene3D" id="2.60.40.1180">
    <property type="entry name" value="Golgi alpha-mannosidase II"/>
    <property type="match status" value="1"/>
</dbReference>
<evidence type="ECO:0000256" key="14">
    <source>
        <dbReference type="RuleBase" id="RU003615"/>
    </source>
</evidence>
<evidence type="ECO:0000256" key="15">
    <source>
        <dbReference type="RuleBase" id="RU361134"/>
    </source>
</evidence>
<dbReference type="InterPro" id="IPR006048">
    <property type="entry name" value="A-amylase/branching_C"/>
</dbReference>
<evidence type="ECO:0000256" key="11">
    <source>
        <dbReference type="ARBA" id="ARBA00023214"/>
    </source>
</evidence>
<evidence type="ECO:0000256" key="2">
    <source>
        <dbReference type="ARBA" id="ARBA00001913"/>
    </source>
</evidence>
<keyword evidence="16" id="KW-0732">Signal</keyword>
<evidence type="ECO:0000256" key="12">
    <source>
        <dbReference type="ARBA" id="ARBA00023277"/>
    </source>
</evidence>
<evidence type="ECO:0000256" key="6">
    <source>
        <dbReference type="ARBA" id="ARBA00012595"/>
    </source>
</evidence>
<dbReference type="SMART" id="SM00642">
    <property type="entry name" value="Aamy"/>
    <property type="match status" value="1"/>
</dbReference>
<sequence>MQQRIVAVLLLVAMTTGDNSSSLDLGKGVLVHLFEWTYPDIAKECEEFLAPKGFAGVQISPPSENLVSAGRPWWERYQPVSYRLITRSGTDRQLSDMISRCNRVGVRVIADVVFNHMTGSPPDCRGVGGSTCDGKSLSYPAVPYTSADFHQPQCGIKDWNNPSQIWNCNLVGLHDLNQTREEVRQKIVDYLNNLIDLGMAGFRVDAAKHMDPSDLRVIYGRLKNLRTEHGFPPNTKPFIVQEVIDYGTDGVKYQEYTPLGLVTDFRFGKELGRCFQGRNDIKWLTSFGPAWNILPGDKTVVFIDNHDTERSSDSDIVNYKRSRSYKMAIAFMLSWGIGTPRVLSSFQYSDFNQGPPRDKNDNILSPRPIQADICTNGWSCQHRWRQIYNMVAFHNFVRGTAVASWWDNGKNQIAYCRGHKGFIAFNMENYPLNRRLQTCLPKGSYCDIISGNLEDGRCTGKTVEVGEDGTALITIGEFNPTNPDDGVLAIYLKVSKDKRRRHTGH</sequence>
<comment type="similarity">
    <text evidence="4 14">Belongs to the glycosyl hydrolase 13 family.</text>
</comment>
<dbReference type="GO" id="GO:0046872">
    <property type="term" value="F:metal ion binding"/>
    <property type="evidence" value="ECO:0007669"/>
    <property type="project" value="UniProtKB-KW"/>
</dbReference>
<evidence type="ECO:0000313" key="19">
    <source>
        <dbReference type="EMBL" id="JAS46008.1"/>
    </source>
</evidence>
<dbReference type="SUPFAM" id="SSF51011">
    <property type="entry name" value="Glycosyl hydrolase domain"/>
    <property type="match status" value="1"/>
</dbReference>
<reference evidence="19" key="1">
    <citation type="submission" date="2015-11" db="EMBL/GenBank/DDBJ databases">
        <title>De novo transcriptome assembly of four potential Pierce s Disease insect vectors from Arizona vineyards.</title>
        <authorList>
            <person name="Tassone E.E."/>
        </authorList>
    </citation>
    <scope>NUCLEOTIDE SEQUENCE</scope>
</reference>
<keyword evidence="12 15" id="KW-0119">Carbohydrate metabolism</keyword>
<gene>
    <name evidence="19" type="ORF">g.32492</name>
</gene>
<evidence type="ECO:0000256" key="5">
    <source>
        <dbReference type="ARBA" id="ARBA00011245"/>
    </source>
</evidence>
<dbReference type="InterPro" id="IPR013780">
    <property type="entry name" value="Glyco_hydro_b"/>
</dbReference>
<keyword evidence="11" id="KW-0868">Chloride</keyword>
<comment type="catalytic activity">
    <reaction evidence="1 15">
        <text>Endohydrolysis of (1-&gt;4)-alpha-D-glucosidic linkages in polysaccharides containing three or more (1-&gt;4)-alpha-linked D-glucose units.</text>
        <dbReference type="EC" id="3.2.1.1"/>
    </reaction>
</comment>
<comment type="cofactor">
    <cofactor evidence="2">
        <name>Ca(2+)</name>
        <dbReference type="ChEBI" id="CHEBI:29108"/>
    </cofactor>
</comment>
<feature type="domain" description="Glycosyl hydrolase family 13 catalytic" evidence="18">
    <location>
        <begin position="28"/>
        <end position="394"/>
    </location>
</feature>
<dbReference type="EC" id="3.2.1.1" evidence="6 15"/>